<feature type="region of interest" description="Disordered" evidence="1">
    <location>
        <begin position="67"/>
        <end position="89"/>
    </location>
</feature>
<organism evidence="2 3">
    <name type="scientific">Trichonephila inaurata madagascariensis</name>
    <dbReference type="NCBI Taxonomy" id="2747483"/>
    <lineage>
        <taxon>Eukaryota</taxon>
        <taxon>Metazoa</taxon>
        <taxon>Ecdysozoa</taxon>
        <taxon>Arthropoda</taxon>
        <taxon>Chelicerata</taxon>
        <taxon>Arachnida</taxon>
        <taxon>Araneae</taxon>
        <taxon>Araneomorphae</taxon>
        <taxon>Entelegynae</taxon>
        <taxon>Araneoidea</taxon>
        <taxon>Nephilidae</taxon>
        <taxon>Trichonephila</taxon>
        <taxon>Trichonephila inaurata</taxon>
    </lineage>
</organism>
<protein>
    <submittedName>
        <fullName evidence="2">Uncharacterized protein</fullName>
    </submittedName>
</protein>
<gene>
    <name evidence="2" type="ORF">TNIN_336951</name>
</gene>
<dbReference type="Proteomes" id="UP000886998">
    <property type="component" value="Unassembled WGS sequence"/>
</dbReference>
<proteinExistence type="predicted"/>
<keyword evidence="3" id="KW-1185">Reference proteome</keyword>
<dbReference type="EMBL" id="BMAV01000198">
    <property type="protein sequence ID" value="GFY37259.1"/>
    <property type="molecule type" value="Genomic_DNA"/>
</dbReference>
<evidence type="ECO:0000256" key="1">
    <source>
        <dbReference type="SAM" id="MobiDB-lite"/>
    </source>
</evidence>
<feature type="region of interest" description="Disordered" evidence="1">
    <location>
        <begin position="139"/>
        <end position="162"/>
    </location>
</feature>
<accession>A0A8X6WN27</accession>
<sequence>MSQVDQAYSTQNLSLGLQAAYTPGIRERNKKFFFIFPGNGLRTVVKRIPKTPPNVTEVYVARERKCPTRQGERIKKSQRDPDSSLRRKDAICNGHRNRISLGCQRYRAGVSHSYFSPPVRVHIAICCWTGVGQKSIWERRQQDGQKRERESEWKRSGGKTYAKRTGQDKNLLKNIYAVRSKEGLARKSGHSIRGPLLSEPCQSWRRGIRGGWSLMPSREI</sequence>
<name>A0A8X6WN27_9ARAC</name>
<reference evidence="2" key="1">
    <citation type="submission" date="2020-08" db="EMBL/GenBank/DDBJ databases">
        <title>Multicomponent nature underlies the extraordinary mechanical properties of spider dragline silk.</title>
        <authorList>
            <person name="Kono N."/>
            <person name="Nakamura H."/>
            <person name="Mori M."/>
            <person name="Yoshida Y."/>
            <person name="Ohtoshi R."/>
            <person name="Malay A.D."/>
            <person name="Moran D.A.P."/>
            <person name="Tomita M."/>
            <person name="Numata K."/>
            <person name="Arakawa K."/>
        </authorList>
    </citation>
    <scope>NUCLEOTIDE SEQUENCE</scope>
</reference>
<comment type="caution">
    <text evidence="2">The sequence shown here is derived from an EMBL/GenBank/DDBJ whole genome shotgun (WGS) entry which is preliminary data.</text>
</comment>
<evidence type="ECO:0000313" key="3">
    <source>
        <dbReference type="Proteomes" id="UP000886998"/>
    </source>
</evidence>
<evidence type="ECO:0000313" key="2">
    <source>
        <dbReference type="EMBL" id="GFY37259.1"/>
    </source>
</evidence>
<feature type="compositionally biased region" description="Basic and acidic residues" evidence="1">
    <location>
        <begin position="139"/>
        <end position="155"/>
    </location>
</feature>
<dbReference type="AlphaFoldDB" id="A0A8X6WN27"/>